<keyword evidence="3" id="KW-0732">Signal</keyword>
<gene>
    <name evidence="4" type="ORF">SAMN05216386_1145</name>
</gene>
<feature type="signal peptide" evidence="3">
    <location>
        <begin position="1"/>
        <end position="24"/>
    </location>
</feature>
<dbReference type="EMBL" id="FOVJ01000002">
    <property type="protein sequence ID" value="SFN55807.1"/>
    <property type="molecule type" value="Genomic_DNA"/>
</dbReference>
<evidence type="ECO:0000256" key="1">
    <source>
        <dbReference type="SAM" id="Coils"/>
    </source>
</evidence>
<protein>
    <recommendedName>
        <fullName evidence="6">DUF4398 domain-containing protein</fullName>
    </recommendedName>
</protein>
<accession>A0A1I5A092</accession>
<dbReference type="Proteomes" id="UP000183107">
    <property type="component" value="Unassembled WGS sequence"/>
</dbReference>
<feature type="chain" id="PRO_5010271491" description="DUF4398 domain-containing protein" evidence="3">
    <location>
        <begin position="25"/>
        <end position="152"/>
    </location>
</feature>
<feature type="coiled-coil region" evidence="1">
    <location>
        <begin position="27"/>
        <end position="78"/>
    </location>
</feature>
<dbReference type="STRING" id="1266925.GCA_000619905_00936"/>
<organism evidence="4 5">
    <name type="scientific">Nitrosospira briensis</name>
    <dbReference type="NCBI Taxonomy" id="35799"/>
    <lineage>
        <taxon>Bacteria</taxon>
        <taxon>Pseudomonadati</taxon>
        <taxon>Pseudomonadota</taxon>
        <taxon>Betaproteobacteria</taxon>
        <taxon>Nitrosomonadales</taxon>
        <taxon>Nitrosomonadaceae</taxon>
        <taxon>Nitrosospira</taxon>
    </lineage>
</organism>
<keyword evidence="1" id="KW-0175">Coiled coil</keyword>
<keyword evidence="5" id="KW-1185">Reference proteome</keyword>
<proteinExistence type="predicted"/>
<sequence>MKTKSGTFVAVLSALGLLASCAQMSPLEAQNEQIHKAEKNAKTYVDHDNLAKQYQNVAKEMLVKAEEQKKLLQHYEEKSYLYGRQAQDKQSHALALVHKYEQTAEKDIKQAAFHRKMASELSKRDYAVPAEKQSEPGRESNVKAGFDSKDKI</sequence>
<evidence type="ECO:0000256" key="2">
    <source>
        <dbReference type="SAM" id="MobiDB-lite"/>
    </source>
</evidence>
<name>A0A1I5A092_9PROT</name>
<dbReference type="RefSeq" id="WP_074795651.1">
    <property type="nucleotide sequence ID" value="NZ_FOVJ01000002.1"/>
</dbReference>
<dbReference type="AlphaFoldDB" id="A0A1I5A092"/>
<evidence type="ECO:0000313" key="4">
    <source>
        <dbReference type="EMBL" id="SFN55807.1"/>
    </source>
</evidence>
<evidence type="ECO:0000313" key="5">
    <source>
        <dbReference type="Proteomes" id="UP000183107"/>
    </source>
</evidence>
<evidence type="ECO:0008006" key="6">
    <source>
        <dbReference type="Google" id="ProtNLM"/>
    </source>
</evidence>
<feature type="region of interest" description="Disordered" evidence="2">
    <location>
        <begin position="120"/>
        <end position="152"/>
    </location>
</feature>
<dbReference type="PROSITE" id="PS51257">
    <property type="entry name" value="PROKAR_LIPOPROTEIN"/>
    <property type="match status" value="1"/>
</dbReference>
<evidence type="ECO:0000256" key="3">
    <source>
        <dbReference type="SAM" id="SignalP"/>
    </source>
</evidence>
<reference evidence="5" key="1">
    <citation type="submission" date="2016-10" db="EMBL/GenBank/DDBJ databases">
        <authorList>
            <person name="Varghese N."/>
        </authorList>
    </citation>
    <scope>NUCLEOTIDE SEQUENCE [LARGE SCALE GENOMIC DNA]</scope>
    <source>
        <strain evidence="5">Nsp8</strain>
    </source>
</reference>
<dbReference type="OrthoDB" id="8565376at2"/>